<dbReference type="InterPro" id="IPR013022">
    <property type="entry name" value="Xyl_isomerase-like_TIM-brl"/>
</dbReference>
<dbReference type="SUPFAM" id="SSF51658">
    <property type="entry name" value="Xylose isomerase-like"/>
    <property type="match status" value="1"/>
</dbReference>
<dbReference type="AlphaFoldDB" id="C0C2I3"/>
<proteinExistence type="predicted"/>
<keyword evidence="2" id="KW-0255">Endonuclease</keyword>
<reference evidence="2" key="1">
    <citation type="submission" date="2009-02" db="EMBL/GenBank/DDBJ databases">
        <authorList>
            <person name="Fulton L."/>
            <person name="Clifton S."/>
            <person name="Fulton B."/>
            <person name="Xu J."/>
            <person name="Minx P."/>
            <person name="Pepin K.H."/>
            <person name="Johnson M."/>
            <person name="Bhonagiri V."/>
            <person name="Nash W.E."/>
            <person name="Mardis E.R."/>
            <person name="Wilson R.K."/>
        </authorList>
    </citation>
    <scope>NUCLEOTIDE SEQUENCE [LARGE SCALE GENOMIC DNA]</scope>
    <source>
        <strain evidence="2">DSM 15053</strain>
    </source>
</reference>
<dbReference type="EMBL" id="ABYI02000023">
    <property type="protein sequence ID" value="EEG73607.1"/>
    <property type="molecule type" value="Genomic_DNA"/>
</dbReference>
<feature type="domain" description="Xylose isomerase-like TIM barrel" evidence="1">
    <location>
        <begin position="23"/>
        <end position="268"/>
    </location>
</feature>
<reference evidence="2" key="2">
    <citation type="submission" date="2013-06" db="EMBL/GenBank/DDBJ databases">
        <title>Draft genome sequence of Clostridium hylemonae (DSM 15053).</title>
        <authorList>
            <person name="Sudarsanam P."/>
            <person name="Ley R."/>
            <person name="Guruge J."/>
            <person name="Turnbaugh P.J."/>
            <person name="Mahowald M."/>
            <person name="Liep D."/>
            <person name="Gordon J."/>
        </authorList>
    </citation>
    <scope>NUCLEOTIDE SEQUENCE</scope>
    <source>
        <strain evidence="2">DSM 15053</strain>
    </source>
</reference>
<protein>
    <submittedName>
        <fullName evidence="2">AP endonuclease, family 2</fullName>
    </submittedName>
</protein>
<sequence>MVKKVKFGLCEWSSPIQGPYVCRFARELGLDGIELAQGDYEHSFPLSNPYIQDVYLKEAANNEIELTAIAVNCLDYYAMTSSDDTSQKKVAVMAVKKAVETAKRMRLPIVQIPAFGKSYIHSEADFQAVADCLRSACKAAAKEGIVIASENALSAEEDLRLLREVGCPNLKIYMDTQNPYINNGYSAPEMIYVLRDHICEVHVKDGREGELSAALLGEGATSYYESVKALCDIGYTGFVHLENFYDQQPMNCCDKDAVELLRKDVAILKASFKSYNETV</sequence>
<evidence type="ECO:0000313" key="3">
    <source>
        <dbReference type="Proteomes" id="UP000004893"/>
    </source>
</evidence>
<comment type="caution">
    <text evidence="2">The sequence shown here is derived from an EMBL/GenBank/DDBJ whole genome shotgun (WGS) entry which is preliminary data.</text>
</comment>
<dbReference type="PANTHER" id="PTHR12110">
    <property type="entry name" value="HYDROXYPYRUVATE ISOMERASE"/>
    <property type="match status" value="1"/>
</dbReference>
<keyword evidence="2" id="KW-0378">Hydrolase</keyword>
<evidence type="ECO:0000259" key="1">
    <source>
        <dbReference type="Pfam" id="PF01261"/>
    </source>
</evidence>
<gene>
    <name evidence="2" type="ORF">CLOHYLEM_06289</name>
</gene>
<dbReference type="InterPro" id="IPR036237">
    <property type="entry name" value="Xyl_isomerase-like_sf"/>
</dbReference>
<dbReference type="Proteomes" id="UP000004893">
    <property type="component" value="Unassembled WGS sequence"/>
</dbReference>
<dbReference type="InterPro" id="IPR050312">
    <property type="entry name" value="IolE/XylAMocC-like"/>
</dbReference>
<dbReference type="OrthoDB" id="1780656at2"/>
<name>C0C2I3_9FIRM</name>
<keyword evidence="3" id="KW-1185">Reference proteome</keyword>
<keyword evidence="2" id="KW-0540">Nuclease</keyword>
<dbReference type="PANTHER" id="PTHR12110:SF41">
    <property type="entry name" value="INOSOSE DEHYDRATASE"/>
    <property type="match status" value="1"/>
</dbReference>
<dbReference type="eggNOG" id="COG1082">
    <property type="taxonomic scope" value="Bacteria"/>
</dbReference>
<dbReference type="HOGENOM" id="CLU_087863_0_0_9"/>
<evidence type="ECO:0000313" key="2">
    <source>
        <dbReference type="EMBL" id="EEG73607.1"/>
    </source>
</evidence>
<organism evidence="2 3">
    <name type="scientific">[Clostridium] hylemonae DSM 15053</name>
    <dbReference type="NCBI Taxonomy" id="553973"/>
    <lineage>
        <taxon>Bacteria</taxon>
        <taxon>Bacillati</taxon>
        <taxon>Bacillota</taxon>
        <taxon>Clostridia</taxon>
        <taxon>Lachnospirales</taxon>
        <taxon>Lachnospiraceae</taxon>
    </lineage>
</organism>
<dbReference type="RefSeq" id="WP_006443644.1">
    <property type="nucleotide sequence ID" value="NZ_CP036524.1"/>
</dbReference>
<dbReference type="STRING" id="553973.CLOHYLEM_06289"/>
<dbReference type="Gene3D" id="3.20.20.150">
    <property type="entry name" value="Divalent-metal-dependent TIM barrel enzymes"/>
    <property type="match status" value="1"/>
</dbReference>
<accession>C0C2I3</accession>
<dbReference type="GO" id="GO:0004519">
    <property type="term" value="F:endonuclease activity"/>
    <property type="evidence" value="ECO:0007669"/>
    <property type="project" value="UniProtKB-KW"/>
</dbReference>
<dbReference type="Pfam" id="PF01261">
    <property type="entry name" value="AP_endonuc_2"/>
    <property type="match status" value="1"/>
</dbReference>